<dbReference type="PROSITE" id="PS00216">
    <property type="entry name" value="SUGAR_TRANSPORT_1"/>
    <property type="match status" value="1"/>
</dbReference>
<evidence type="ECO:0000256" key="7">
    <source>
        <dbReference type="ARBA" id="ARBA00023251"/>
    </source>
</evidence>
<dbReference type="NCBIfam" id="TIGR00711">
    <property type="entry name" value="efflux_EmrB"/>
    <property type="match status" value="1"/>
</dbReference>
<dbReference type="InterPro" id="IPR011701">
    <property type="entry name" value="MFS"/>
</dbReference>
<evidence type="ECO:0000256" key="5">
    <source>
        <dbReference type="ARBA" id="ARBA00022989"/>
    </source>
</evidence>
<feature type="transmembrane region" description="Helical" evidence="9">
    <location>
        <begin position="122"/>
        <end position="140"/>
    </location>
</feature>
<evidence type="ECO:0000256" key="3">
    <source>
        <dbReference type="ARBA" id="ARBA00022475"/>
    </source>
</evidence>
<feature type="region of interest" description="Disordered" evidence="8">
    <location>
        <begin position="496"/>
        <end position="518"/>
    </location>
</feature>
<feature type="transmembrane region" description="Helical" evidence="9">
    <location>
        <begin position="90"/>
        <end position="110"/>
    </location>
</feature>
<evidence type="ECO:0000256" key="2">
    <source>
        <dbReference type="ARBA" id="ARBA00022448"/>
    </source>
</evidence>
<dbReference type="EMBL" id="BNEB01000006">
    <property type="protein sequence ID" value="GHI66007.1"/>
    <property type="molecule type" value="Genomic_DNA"/>
</dbReference>
<dbReference type="InterPro" id="IPR004638">
    <property type="entry name" value="EmrB-like"/>
</dbReference>
<evidence type="ECO:0000313" key="12">
    <source>
        <dbReference type="Proteomes" id="UP000649259"/>
    </source>
</evidence>
<dbReference type="GeneID" id="91475391"/>
<dbReference type="InterPro" id="IPR036259">
    <property type="entry name" value="MFS_trans_sf"/>
</dbReference>
<feature type="transmembrane region" description="Helical" evidence="9">
    <location>
        <begin position="25"/>
        <end position="47"/>
    </location>
</feature>
<dbReference type="InterPro" id="IPR005829">
    <property type="entry name" value="Sugar_transporter_CS"/>
</dbReference>
<organism evidence="11 12">
    <name type="scientific">Streptomyces asoensis</name>
    <dbReference type="NCBI Taxonomy" id="249586"/>
    <lineage>
        <taxon>Bacteria</taxon>
        <taxon>Bacillati</taxon>
        <taxon>Actinomycetota</taxon>
        <taxon>Actinomycetes</taxon>
        <taxon>Kitasatosporales</taxon>
        <taxon>Streptomycetaceae</taxon>
        <taxon>Streptomyces</taxon>
    </lineage>
</organism>
<evidence type="ECO:0000256" key="4">
    <source>
        <dbReference type="ARBA" id="ARBA00022692"/>
    </source>
</evidence>
<comment type="subcellular location">
    <subcellularLocation>
        <location evidence="1">Cell membrane</location>
        <topology evidence="1">Multi-pass membrane protein</topology>
    </subcellularLocation>
</comment>
<dbReference type="RefSeq" id="WP_189927280.1">
    <property type="nucleotide sequence ID" value="NZ_BMSI01000016.1"/>
</dbReference>
<feature type="domain" description="Major facilitator superfamily (MFS) profile" evidence="10">
    <location>
        <begin position="24"/>
        <end position="479"/>
    </location>
</feature>
<evidence type="ECO:0000313" key="11">
    <source>
        <dbReference type="EMBL" id="GHI66007.1"/>
    </source>
</evidence>
<keyword evidence="2" id="KW-0813">Transport</keyword>
<dbReference type="Proteomes" id="UP000649259">
    <property type="component" value="Unassembled WGS sequence"/>
</dbReference>
<feature type="transmembrane region" description="Helical" evidence="9">
    <location>
        <begin position="281"/>
        <end position="305"/>
    </location>
</feature>
<dbReference type="Gene3D" id="1.20.1720.10">
    <property type="entry name" value="Multidrug resistance protein D"/>
    <property type="match status" value="1"/>
</dbReference>
<accession>A0ABQ3SD91</accession>
<dbReference type="SUPFAM" id="SSF103473">
    <property type="entry name" value="MFS general substrate transporter"/>
    <property type="match status" value="1"/>
</dbReference>
<feature type="compositionally biased region" description="Low complexity" evidence="8">
    <location>
        <begin position="509"/>
        <end position="518"/>
    </location>
</feature>
<dbReference type="PANTHER" id="PTHR42718">
    <property type="entry name" value="MAJOR FACILITATOR SUPERFAMILY MULTIDRUG TRANSPORTER MFSC"/>
    <property type="match status" value="1"/>
</dbReference>
<feature type="transmembrane region" description="Helical" evidence="9">
    <location>
        <begin position="212"/>
        <end position="232"/>
    </location>
</feature>
<dbReference type="CDD" id="cd17321">
    <property type="entry name" value="MFS_MMR_MDR_like"/>
    <property type="match status" value="1"/>
</dbReference>
<evidence type="ECO:0000256" key="8">
    <source>
        <dbReference type="SAM" id="MobiDB-lite"/>
    </source>
</evidence>
<feature type="transmembrane region" description="Helical" evidence="9">
    <location>
        <begin position="317"/>
        <end position="338"/>
    </location>
</feature>
<evidence type="ECO:0000256" key="9">
    <source>
        <dbReference type="SAM" id="Phobius"/>
    </source>
</evidence>
<feature type="transmembrane region" description="Helical" evidence="9">
    <location>
        <begin position="345"/>
        <end position="365"/>
    </location>
</feature>
<sequence>MSTLNESRDQAGGTTAGDPRRWKALAVLTAVQFMLMLDVTVVNIALPNIQSDLGFSTEGLAWVVNGYLLMAAGFLLLGGRVADLLGRRKVFVAGVLLFGVSSIMCGAANTPGLLVAGRFLQGFGEALAAPAALGLIAVLFTDAKERAKALGIWGGLAALGGAVGSVVGGLVTDFIDWRWVFYINIPIVVLALVVIPRLMPESRMARREGQRLDLVGALTTTAGLVGVVYGLLKAADHSWGSSQVLLPLLGGAAALVFTAVWESRVPEPMIPLRFFKNRTRVTSNAVSMMSFASFYTYAFVATLYLQQVLHYSPMETGLAYIPLTIATGVGMGVSTALMPRIGVKPIVVIAFFGSALGQFIAANGFSPDASYVGGVMPGLVVFALFNGMGFPVLINGGLHEVTGQDAGLASGVQTSMQQIGAALGLATLVPIALRYVNDHAGDGNPAAVASDGFALALHVAAGVLAAAGLIALFLLGKVSAEKRDAHAEAAEVLAEAPAPVQAPSPAQAPAPQAADVKA</sequence>
<feature type="transmembrane region" description="Helical" evidence="9">
    <location>
        <begin position="59"/>
        <end position="78"/>
    </location>
</feature>
<evidence type="ECO:0000256" key="6">
    <source>
        <dbReference type="ARBA" id="ARBA00023136"/>
    </source>
</evidence>
<protein>
    <submittedName>
        <fullName evidence="11">MFS transporter</fullName>
    </submittedName>
</protein>
<proteinExistence type="predicted"/>
<feature type="transmembrane region" description="Helical" evidence="9">
    <location>
        <begin position="453"/>
        <end position="475"/>
    </location>
</feature>
<feature type="transmembrane region" description="Helical" evidence="9">
    <location>
        <begin position="244"/>
        <end position="261"/>
    </location>
</feature>
<keyword evidence="7" id="KW-0046">Antibiotic resistance</keyword>
<evidence type="ECO:0000259" key="10">
    <source>
        <dbReference type="PROSITE" id="PS50850"/>
    </source>
</evidence>
<name>A0ABQ3SD91_9ACTN</name>
<feature type="transmembrane region" description="Helical" evidence="9">
    <location>
        <begin position="371"/>
        <end position="394"/>
    </location>
</feature>
<feature type="transmembrane region" description="Helical" evidence="9">
    <location>
        <begin position="415"/>
        <end position="433"/>
    </location>
</feature>
<comment type="caution">
    <text evidence="11">The sequence shown here is derived from an EMBL/GenBank/DDBJ whole genome shotgun (WGS) entry which is preliminary data.</text>
</comment>
<keyword evidence="12" id="KW-1185">Reference proteome</keyword>
<keyword evidence="4 9" id="KW-0812">Transmembrane</keyword>
<dbReference type="InterPro" id="IPR020846">
    <property type="entry name" value="MFS_dom"/>
</dbReference>
<keyword evidence="3" id="KW-1003">Cell membrane</keyword>
<dbReference type="Gene3D" id="1.20.1250.20">
    <property type="entry name" value="MFS general substrate transporter like domains"/>
    <property type="match status" value="1"/>
</dbReference>
<dbReference type="PANTHER" id="PTHR42718:SF46">
    <property type="entry name" value="BLR6921 PROTEIN"/>
    <property type="match status" value="1"/>
</dbReference>
<gene>
    <name evidence="11" type="ORF">Saso_76570</name>
</gene>
<evidence type="ECO:0000256" key="1">
    <source>
        <dbReference type="ARBA" id="ARBA00004651"/>
    </source>
</evidence>
<feature type="transmembrane region" description="Helical" evidence="9">
    <location>
        <begin position="152"/>
        <end position="175"/>
    </location>
</feature>
<reference evidence="12" key="1">
    <citation type="submission" date="2023-07" db="EMBL/GenBank/DDBJ databases">
        <title>Whole genome shotgun sequence of Streptomyces cacaoi subsp. asoensis NBRC 13813.</title>
        <authorList>
            <person name="Komaki H."/>
            <person name="Tamura T."/>
        </authorList>
    </citation>
    <scope>NUCLEOTIDE SEQUENCE [LARGE SCALE GENOMIC DNA]</scope>
    <source>
        <strain evidence="12">NBRC 13813</strain>
    </source>
</reference>
<dbReference type="Pfam" id="PF07690">
    <property type="entry name" value="MFS_1"/>
    <property type="match status" value="1"/>
</dbReference>
<feature type="transmembrane region" description="Helical" evidence="9">
    <location>
        <begin position="181"/>
        <end position="200"/>
    </location>
</feature>
<keyword evidence="6 9" id="KW-0472">Membrane</keyword>
<keyword evidence="5 9" id="KW-1133">Transmembrane helix</keyword>
<dbReference type="PRINTS" id="PR01036">
    <property type="entry name" value="TCRTETB"/>
</dbReference>
<dbReference type="PROSITE" id="PS50850">
    <property type="entry name" value="MFS"/>
    <property type="match status" value="1"/>
</dbReference>